<feature type="region of interest" description="Disordered" evidence="1">
    <location>
        <begin position="156"/>
        <end position="177"/>
    </location>
</feature>
<sequence>MYKQLLFLALGLAFSLSLTAQRPPETAQEYDKNYRRRIQQEYIYGVYIPSDLGDAFNQLNQLTDRESVQKFRQADEEMAVRKLHFSLGRWIIHNWGFYEGSRLSHSLKQMGLHHPDDMARFIIRSYHRSLNKKPIGAKEQVEALAEARQAAHLQRLTQGKVLQEERKPGKDSTLQGQ</sequence>
<feature type="domain" description="DUF6794" evidence="3">
    <location>
        <begin position="48"/>
        <end position="130"/>
    </location>
</feature>
<comment type="caution">
    <text evidence="4">The sequence shown here is derived from an EMBL/GenBank/DDBJ whole genome shotgun (WGS) entry which is preliminary data.</text>
</comment>
<protein>
    <recommendedName>
        <fullName evidence="3">DUF6794 domain-containing protein</fullName>
    </recommendedName>
</protein>
<proteinExistence type="predicted"/>
<keyword evidence="2" id="KW-0732">Signal</keyword>
<dbReference type="RefSeq" id="WP_147167170.1">
    <property type="nucleotide sequence ID" value="NZ_VOOR01000016.1"/>
</dbReference>
<evidence type="ECO:0000259" key="3">
    <source>
        <dbReference type="Pfam" id="PF20594"/>
    </source>
</evidence>
<feature type="chain" id="PRO_5022862154" description="DUF6794 domain-containing protein" evidence="2">
    <location>
        <begin position="21"/>
        <end position="177"/>
    </location>
</feature>
<feature type="signal peptide" evidence="2">
    <location>
        <begin position="1"/>
        <end position="20"/>
    </location>
</feature>
<dbReference type="EMBL" id="VOOR01000016">
    <property type="protein sequence ID" value="TXB63351.1"/>
    <property type="molecule type" value="Genomic_DNA"/>
</dbReference>
<evidence type="ECO:0000256" key="2">
    <source>
        <dbReference type="SAM" id="SignalP"/>
    </source>
</evidence>
<dbReference type="Proteomes" id="UP000321580">
    <property type="component" value="Unassembled WGS sequence"/>
</dbReference>
<evidence type="ECO:0000313" key="5">
    <source>
        <dbReference type="Proteomes" id="UP000321580"/>
    </source>
</evidence>
<reference evidence="4 5" key="1">
    <citation type="submission" date="2019-08" db="EMBL/GenBank/DDBJ databases">
        <title>Genome of Phaeodactylibacter luteus.</title>
        <authorList>
            <person name="Bowman J.P."/>
        </authorList>
    </citation>
    <scope>NUCLEOTIDE SEQUENCE [LARGE SCALE GENOMIC DNA]</scope>
    <source>
        <strain evidence="4 5">KCTC 42180</strain>
    </source>
</reference>
<evidence type="ECO:0000256" key="1">
    <source>
        <dbReference type="SAM" id="MobiDB-lite"/>
    </source>
</evidence>
<dbReference type="InterPro" id="IPR046744">
    <property type="entry name" value="DUF6794"/>
</dbReference>
<accession>A0A5C6RLT2</accession>
<organism evidence="4 5">
    <name type="scientific">Phaeodactylibacter luteus</name>
    <dbReference type="NCBI Taxonomy" id="1564516"/>
    <lineage>
        <taxon>Bacteria</taxon>
        <taxon>Pseudomonadati</taxon>
        <taxon>Bacteroidota</taxon>
        <taxon>Saprospiria</taxon>
        <taxon>Saprospirales</taxon>
        <taxon>Haliscomenobacteraceae</taxon>
        <taxon>Phaeodactylibacter</taxon>
    </lineage>
</organism>
<evidence type="ECO:0000313" key="4">
    <source>
        <dbReference type="EMBL" id="TXB63351.1"/>
    </source>
</evidence>
<dbReference type="AlphaFoldDB" id="A0A5C6RLT2"/>
<dbReference type="Pfam" id="PF20594">
    <property type="entry name" value="DUF6794"/>
    <property type="match status" value="1"/>
</dbReference>
<keyword evidence="5" id="KW-1185">Reference proteome</keyword>
<dbReference type="OrthoDB" id="983155at2"/>
<name>A0A5C6RLT2_9BACT</name>
<gene>
    <name evidence="4" type="ORF">FRY97_09260</name>
</gene>